<accession>A0A1H7IH79</accession>
<dbReference type="Pfam" id="PF13715">
    <property type="entry name" value="CarbopepD_reg_2"/>
    <property type="match status" value="1"/>
</dbReference>
<dbReference type="AlphaFoldDB" id="A0A1H7IH79"/>
<dbReference type="Proteomes" id="UP000199421">
    <property type="component" value="Unassembled WGS sequence"/>
</dbReference>
<dbReference type="RefSeq" id="WP_093318372.1">
    <property type="nucleotide sequence ID" value="NZ_FOAF01000001.1"/>
</dbReference>
<gene>
    <name evidence="2" type="ORF">SAMN05661044_00704</name>
</gene>
<evidence type="ECO:0000313" key="2">
    <source>
        <dbReference type="EMBL" id="SEK61856.1"/>
    </source>
</evidence>
<organism evidence="2 3">
    <name type="scientific">Olivibacter domesticus</name>
    <name type="common">Pseudosphingobacterium domesticum</name>
    <dbReference type="NCBI Taxonomy" id="407022"/>
    <lineage>
        <taxon>Bacteria</taxon>
        <taxon>Pseudomonadati</taxon>
        <taxon>Bacteroidota</taxon>
        <taxon>Sphingobacteriia</taxon>
        <taxon>Sphingobacteriales</taxon>
        <taxon>Sphingobacteriaceae</taxon>
        <taxon>Olivibacter</taxon>
    </lineage>
</organism>
<dbReference type="SUPFAM" id="SSF49464">
    <property type="entry name" value="Carboxypeptidase regulatory domain-like"/>
    <property type="match status" value="1"/>
</dbReference>
<feature type="domain" description="Outer membrane protein beta-barrel" evidence="1">
    <location>
        <begin position="424"/>
        <end position="878"/>
    </location>
</feature>
<evidence type="ECO:0000259" key="1">
    <source>
        <dbReference type="Pfam" id="PF14905"/>
    </source>
</evidence>
<proteinExistence type="predicted"/>
<dbReference type="EMBL" id="FOAF01000001">
    <property type="protein sequence ID" value="SEK61856.1"/>
    <property type="molecule type" value="Genomic_DNA"/>
</dbReference>
<keyword evidence="3" id="KW-1185">Reference proteome</keyword>
<dbReference type="OrthoDB" id="1086219at2"/>
<evidence type="ECO:0000313" key="3">
    <source>
        <dbReference type="Proteomes" id="UP000199421"/>
    </source>
</evidence>
<dbReference type="InterPro" id="IPR041700">
    <property type="entry name" value="OMP_b-brl_3"/>
</dbReference>
<sequence>MKLFILLIIITLCTIASRAQGIKEIIITGTVIDKETKELLPKTTITILNLPDSIVIATFQTNNQGQFSITIGSDKALLLSFRYIGYRSLSKELKTQSENRKQNLHIIELQKTGLTLSVVEIKSPIIVKKDTIEFDASYFNTRDKAAVEELLRKLPGITVDRTGKIIAQGESVRKILIDGKPFFLDDPSLATKNLTADLISKVQVIDQKSDESQFTGIDDGKREKVINLTIKEEKRNKINGNISAALGTDNRFTSNANINRFGKGEQMSLIAKSNNTNNYPDNRTSESPPGLNTISNAGINYNKDIGNKISLNTSYIVDENKNTNTIQTFRQNFLEDGTWTYDQYAESRNRTFANRFQLEAKYKIDSIQELEFATNGFLNSINNRSTNISESRNQLDQLINNGHQNYHTSGRTSNIFSSFSYRRKLRKPGRALSTAVSFGITNGNNHSFNNSINTYHKQGGEITSDSLDQRNILKSKEKFLQYSFALTESLLKSSNLRFSYIFTRYDNSPSKETSDYNYLVKDYTNSNDSLSNNFNNLSSFHVFALKVRTQKPKYDYGLGITYLYNGMKNANYTRKTKLDKDYKILFPSASINFPFSGGRNLRFDYSVNIQQPTIQELQPVPDNANPLYILEGNPDLKPARTDKLNASYSLINPQTMRSLSFKITADLYSNRITYSNYFDSLGRQISRPQNVNGAWNINSGLDQSFQIKFMNAKVSSSTAVGYLRSVNLINGKTGYTNNLTAGQMLAFNGDAGKVMTLGLDLGIQFNNLTYSLQDESNRNFSYTVTLNTTFHLPYGISLDIYGDYRQLTGLSAGYNADFLLLNAGISKSLLKSKKALIKLSGYDLLDQNLSVVRSVGEGYIEDLRTSVLQRFFLLNFTYFF</sequence>
<name>A0A1H7IH79_OLID1</name>
<dbReference type="InterPro" id="IPR008969">
    <property type="entry name" value="CarboxyPept-like_regulatory"/>
</dbReference>
<dbReference type="STRING" id="407022.SAMN05661044_00704"/>
<keyword evidence="2" id="KW-0675">Receptor</keyword>
<reference evidence="3" key="1">
    <citation type="submission" date="2016-10" db="EMBL/GenBank/DDBJ databases">
        <authorList>
            <person name="Varghese N."/>
            <person name="Submissions S."/>
        </authorList>
    </citation>
    <scope>NUCLEOTIDE SEQUENCE [LARGE SCALE GENOMIC DNA]</scope>
    <source>
        <strain evidence="3">DSM 18733</strain>
    </source>
</reference>
<dbReference type="Pfam" id="PF14905">
    <property type="entry name" value="OMP_b-brl_3"/>
    <property type="match status" value="1"/>
</dbReference>
<dbReference type="SUPFAM" id="SSF56935">
    <property type="entry name" value="Porins"/>
    <property type="match status" value="1"/>
</dbReference>
<protein>
    <submittedName>
        <fullName evidence="2">Outer membrane receptor proteins, mostly Fe transport</fullName>
    </submittedName>
</protein>